<evidence type="ECO:0000313" key="1">
    <source>
        <dbReference type="EMBL" id="CAB4280736.1"/>
    </source>
</evidence>
<organism evidence="2 4">
    <name type="scientific">Prunus armeniaca</name>
    <name type="common">Apricot</name>
    <name type="synonym">Armeniaca vulgaris</name>
    <dbReference type="NCBI Taxonomy" id="36596"/>
    <lineage>
        <taxon>Eukaryota</taxon>
        <taxon>Viridiplantae</taxon>
        <taxon>Streptophyta</taxon>
        <taxon>Embryophyta</taxon>
        <taxon>Tracheophyta</taxon>
        <taxon>Spermatophyta</taxon>
        <taxon>Magnoliopsida</taxon>
        <taxon>eudicotyledons</taxon>
        <taxon>Gunneridae</taxon>
        <taxon>Pentapetalae</taxon>
        <taxon>rosids</taxon>
        <taxon>fabids</taxon>
        <taxon>Rosales</taxon>
        <taxon>Rosaceae</taxon>
        <taxon>Amygdaloideae</taxon>
        <taxon>Amygdaleae</taxon>
        <taxon>Prunus</taxon>
    </lineage>
</organism>
<protein>
    <recommendedName>
        <fullName evidence="5">Glyoxalase/fosfomycin resistance/dioxygenase domain-containing protein</fullName>
    </recommendedName>
</protein>
<reference evidence="4" key="1">
    <citation type="journal article" date="2020" name="Genome Biol.">
        <title>Gamete binning: chromosome-level and haplotype-resolved genome assembly enabled by high-throughput single-cell sequencing of gamete genomes.</title>
        <authorList>
            <person name="Campoy J.A."/>
            <person name="Sun H."/>
            <person name="Goel M."/>
            <person name="Jiao W.-B."/>
            <person name="Folz-Donahue K."/>
            <person name="Wang N."/>
            <person name="Rubio M."/>
            <person name="Liu C."/>
            <person name="Kukat C."/>
            <person name="Ruiz D."/>
            <person name="Huettel B."/>
            <person name="Schneeberger K."/>
        </authorList>
    </citation>
    <scope>NUCLEOTIDE SEQUENCE [LARGE SCALE GENOMIC DNA]</scope>
    <source>
        <strain evidence="4">cv. Rojo Pasion</strain>
    </source>
</reference>
<keyword evidence="4" id="KW-1185">Reference proteome</keyword>
<evidence type="ECO:0008006" key="5">
    <source>
        <dbReference type="Google" id="ProtNLM"/>
    </source>
</evidence>
<evidence type="ECO:0000313" key="2">
    <source>
        <dbReference type="EMBL" id="CAB4311140.1"/>
    </source>
</evidence>
<evidence type="ECO:0000313" key="4">
    <source>
        <dbReference type="Proteomes" id="UP000507245"/>
    </source>
</evidence>
<proteinExistence type="predicted"/>
<sequence>MEEKTANTTELTALLVVAPSEVTSAARFYRQVFGATIVNNDLELAEIMIGSNLLIITCPSRPHLSAPMLCLRLGTVG</sequence>
<dbReference type="EMBL" id="CAEKDK010000005">
    <property type="protein sequence ID" value="CAB4280736.1"/>
    <property type="molecule type" value="Genomic_DNA"/>
</dbReference>
<dbReference type="Proteomes" id="UP000507245">
    <property type="component" value="Unassembled WGS sequence"/>
</dbReference>
<dbReference type="AlphaFoldDB" id="A0A6J5XB21"/>
<reference evidence="2 3" key="2">
    <citation type="submission" date="2020-05" db="EMBL/GenBank/DDBJ databases">
        <authorList>
            <person name="Campoy J."/>
            <person name="Schneeberger K."/>
            <person name="Spophaly S."/>
        </authorList>
    </citation>
    <scope>NUCLEOTIDE SEQUENCE [LARGE SCALE GENOMIC DNA]</scope>
    <source>
        <strain evidence="2">PruArmRojPasFocal</strain>
    </source>
</reference>
<accession>A0A6J5XB21</accession>
<name>A0A6J5XB21_PRUAR</name>
<dbReference type="Proteomes" id="UP000507222">
    <property type="component" value="Unassembled WGS sequence"/>
</dbReference>
<evidence type="ECO:0000313" key="3">
    <source>
        <dbReference type="Proteomes" id="UP000507222"/>
    </source>
</evidence>
<dbReference type="EMBL" id="CAEKKB010000005">
    <property type="protein sequence ID" value="CAB4311140.1"/>
    <property type="molecule type" value="Genomic_DNA"/>
</dbReference>
<gene>
    <name evidence="1" type="ORF">CURHAP_LOCUS33674</name>
    <name evidence="2" type="ORF">ORAREDHAP_LOCUS33223</name>
</gene>